<reference evidence="13" key="1">
    <citation type="submission" date="2016-11" db="EMBL/GenBank/DDBJ databases">
        <title>Complete Genome Sequence of alachlor-degrading Sphingomonas sp. strain JJ-A5.</title>
        <authorList>
            <person name="Lee H."/>
            <person name="Ka J.-O."/>
        </authorList>
    </citation>
    <scope>NUCLEOTIDE SEQUENCE [LARGE SCALE GENOMIC DNA]</scope>
    <source>
        <strain evidence="13">JJ-A5</strain>
    </source>
</reference>
<dbReference type="Proteomes" id="UP000182063">
    <property type="component" value="Chromosome"/>
</dbReference>
<dbReference type="InterPro" id="IPR006260">
    <property type="entry name" value="TonB/TolA_C"/>
</dbReference>
<evidence type="ECO:0000256" key="2">
    <source>
        <dbReference type="ARBA" id="ARBA00006555"/>
    </source>
</evidence>
<keyword evidence="6 10" id="KW-0812">Transmembrane</keyword>
<evidence type="ECO:0000256" key="7">
    <source>
        <dbReference type="ARBA" id="ARBA00022927"/>
    </source>
</evidence>
<protein>
    <recommendedName>
        <fullName evidence="11">TonB C-terminal domain-containing protein</fullName>
    </recommendedName>
</protein>
<feature type="domain" description="TonB C-terminal" evidence="11">
    <location>
        <begin position="137"/>
        <end position="228"/>
    </location>
</feature>
<dbReference type="GO" id="GO:0031992">
    <property type="term" value="F:energy transducer activity"/>
    <property type="evidence" value="ECO:0007669"/>
    <property type="project" value="TreeGrafter"/>
</dbReference>
<evidence type="ECO:0000256" key="9">
    <source>
        <dbReference type="ARBA" id="ARBA00023136"/>
    </source>
</evidence>
<dbReference type="GO" id="GO:0055085">
    <property type="term" value="P:transmembrane transport"/>
    <property type="evidence" value="ECO:0007669"/>
    <property type="project" value="InterPro"/>
</dbReference>
<evidence type="ECO:0000313" key="13">
    <source>
        <dbReference type="Proteomes" id="UP000182063"/>
    </source>
</evidence>
<evidence type="ECO:0000259" key="11">
    <source>
        <dbReference type="PROSITE" id="PS52015"/>
    </source>
</evidence>
<dbReference type="SUPFAM" id="SSF74653">
    <property type="entry name" value="TolA/TonB C-terminal domain"/>
    <property type="match status" value="1"/>
</dbReference>
<dbReference type="NCBIfam" id="TIGR01352">
    <property type="entry name" value="tonB_Cterm"/>
    <property type="match status" value="1"/>
</dbReference>
<evidence type="ECO:0000256" key="10">
    <source>
        <dbReference type="SAM" id="Phobius"/>
    </source>
</evidence>
<evidence type="ECO:0000256" key="8">
    <source>
        <dbReference type="ARBA" id="ARBA00022989"/>
    </source>
</evidence>
<evidence type="ECO:0000256" key="5">
    <source>
        <dbReference type="ARBA" id="ARBA00022519"/>
    </source>
</evidence>
<organism evidence="12 13">
    <name type="scientific">Tardibacter chloracetimidivorans</name>
    <dbReference type="NCBI Taxonomy" id="1921510"/>
    <lineage>
        <taxon>Bacteria</taxon>
        <taxon>Pseudomonadati</taxon>
        <taxon>Pseudomonadota</taxon>
        <taxon>Alphaproteobacteria</taxon>
        <taxon>Sphingomonadales</taxon>
        <taxon>Sphingomonadaceae</taxon>
        <taxon>Tardibacter</taxon>
    </lineage>
</organism>
<evidence type="ECO:0000256" key="6">
    <source>
        <dbReference type="ARBA" id="ARBA00022692"/>
    </source>
</evidence>
<keyword evidence="5" id="KW-0997">Cell inner membrane</keyword>
<dbReference type="PANTHER" id="PTHR33446">
    <property type="entry name" value="PROTEIN TONB-RELATED"/>
    <property type="match status" value="1"/>
</dbReference>
<keyword evidence="13" id="KW-1185">Reference proteome</keyword>
<dbReference type="InterPro" id="IPR037682">
    <property type="entry name" value="TonB_C"/>
</dbReference>
<keyword evidence="4" id="KW-1003">Cell membrane</keyword>
<dbReference type="KEGG" id="sphj:BSL82_16690"/>
<evidence type="ECO:0000256" key="4">
    <source>
        <dbReference type="ARBA" id="ARBA00022475"/>
    </source>
</evidence>
<proteinExistence type="inferred from homology"/>
<keyword evidence="8 10" id="KW-1133">Transmembrane helix</keyword>
<dbReference type="Gene3D" id="3.30.1150.10">
    <property type="match status" value="1"/>
</dbReference>
<accession>A0A1L4A017</accession>
<dbReference type="InterPro" id="IPR051045">
    <property type="entry name" value="TonB-dependent_transducer"/>
</dbReference>
<dbReference type="EMBL" id="CP018221">
    <property type="protein sequence ID" value="API61230.1"/>
    <property type="molecule type" value="Genomic_DNA"/>
</dbReference>
<dbReference type="PANTHER" id="PTHR33446:SF2">
    <property type="entry name" value="PROTEIN TONB"/>
    <property type="match status" value="1"/>
</dbReference>
<gene>
    <name evidence="12" type="ORF">BSL82_16690</name>
</gene>
<sequence length="228" mass="24258">MLRPVQRVSADTSAAARNVYGQDRRTNWPTMAVLGVVHAAMLAALVVFDVVPIMQPQKPVVMELIEVPQMVAPPPAAVEEPTPPDPVKPPLVNPDPVVQPPAPSPSPMLAVIRPPKTEAVAAALAKAAEGPPAPITPPDFNADYLNNPAPRYPVESRRLREQGTVAIKVLVGPEGTVQELKLAESSGHSRLDKAALSAVRKWRFAPAKQAGKPVAAWVIVPIPFVLQG</sequence>
<feature type="transmembrane region" description="Helical" evidence="10">
    <location>
        <begin position="28"/>
        <end position="48"/>
    </location>
</feature>
<dbReference type="STRING" id="1921510.BSL82_16690"/>
<dbReference type="Pfam" id="PF03544">
    <property type="entry name" value="TonB_C"/>
    <property type="match status" value="1"/>
</dbReference>
<dbReference type="GO" id="GO:0098797">
    <property type="term" value="C:plasma membrane protein complex"/>
    <property type="evidence" value="ECO:0007669"/>
    <property type="project" value="TreeGrafter"/>
</dbReference>
<dbReference type="GO" id="GO:0015031">
    <property type="term" value="P:protein transport"/>
    <property type="evidence" value="ECO:0007669"/>
    <property type="project" value="UniProtKB-KW"/>
</dbReference>
<dbReference type="PROSITE" id="PS52015">
    <property type="entry name" value="TONB_CTD"/>
    <property type="match status" value="1"/>
</dbReference>
<dbReference type="AlphaFoldDB" id="A0A1L4A017"/>
<keyword evidence="9 10" id="KW-0472">Membrane</keyword>
<name>A0A1L4A017_9SPHN</name>
<evidence type="ECO:0000256" key="1">
    <source>
        <dbReference type="ARBA" id="ARBA00004383"/>
    </source>
</evidence>
<evidence type="ECO:0000313" key="12">
    <source>
        <dbReference type="EMBL" id="API61230.1"/>
    </source>
</evidence>
<keyword evidence="3" id="KW-0813">Transport</keyword>
<comment type="subcellular location">
    <subcellularLocation>
        <location evidence="1">Cell inner membrane</location>
        <topology evidence="1">Single-pass membrane protein</topology>
        <orientation evidence="1">Periplasmic side</orientation>
    </subcellularLocation>
</comment>
<keyword evidence="7" id="KW-0653">Protein transport</keyword>
<comment type="similarity">
    <text evidence="2">Belongs to the TonB family.</text>
</comment>
<evidence type="ECO:0000256" key="3">
    <source>
        <dbReference type="ARBA" id="ARBA00022448"/>
    </source>
</evidence>